<keyword evidence="2" id="KW-0539">Nucleus</keyword>
<organism evidence="5 6">
    <name type="scientific">Plasmopara halstedii</name>
    <name type="common">Downy mildew of sunflower</name>
    <dbReference type="NCBI Taxonomy" id="4781"/>
    <lineage>
        <taxon>Eukaryota</taxon>
        <taxon>Sar</taxon>
        <taxon>Stramenopiles</taxon>
        <taxon>Oomycota</taxon>
        <taxon>Peronosporomycetes</taxon>
        <taxon>Peronosporales</taxon>
        <taxon>Peronosporaceae</taxon>
        <taxon>Plasmopara</taxon>
    </lineage>
</organism>
<dbReference type="STRING" id="4781.A0A0P1A796"/>
<feature type="compositionally biased region" description="Basic and acidic residues" evidence="3">
    <location>
        <begin position="243"/>
        <end position="261"/>
    </location>
</feature>
<evidence type="ECO:0000256" key="3">
    <source>
        <dbReference type="SAM" id="MobiDB-lite"/>
    </source>
</evidence>
<evidence type="ECO:0000313" key="6">
    <source>
        <dbReference type="Proteomes" id="UP000054928"/>
    </source>
</evidence>
<dbReference type="EMBL" id="CCYD01000109">
    <property type="protein sequence ID" value="CEG35994.1"/>
    <property type="molecule type" value="Genomic_DNA"/>
</dbReference>
<name>A0A0P1A796_PLAHL</name>
<feature type="compositionally biased region" description="Polar residues" evidence="3">
    <location>
        <begin position="262"/>
        <end position="274"/>
    </location>
</feature>
<dbReference type="InterPro" id="IPR026822">
    <property type="entry name" value="Spp2/MOS2_G-patch"/>
</dbReference>
<dbReference type="PANTHER" id="PTHR15818">
    <property type="entry name" value="G PATCH AND KOW-CONTAINING"/>
    <property type="match status" value="1"/>
</dbReference>
<sequence length="274" mass="30146">MKLGGFTLKKGKKKALVASADFKVCNPTTRQVSEKVYVTEFDPTVPAALTEYGKQPLVIPLLASTTQNVVSKDIKNCNEPELTIEIGTSVDEQAAAEILAETHAHATTHNSDQTLVIPSERGEKRAELFSNNNSQLHKNGKLPILQQNVVPGLDQLQDVVDKYRHDVASRPEALDVHSDVYESIPIEEFGAALLRGMGWTGNVNADDVGLTPQPRHKLLGLGATKRPTLPGEEKKKTRKKQKKEVSKDKKSDRDDRRRPSSVEKTLNGKSIGKN</sequence>
<dbReference type="Pfam" id="PF12656">
    <property type="entry name" value="G-patch_2"/>
    <property type="match status" value="1"/>
</dbReference>
<dbReference type="OMA" id="SKVQMRH"/>
<dbReference type="Proteomes" id="UP000054928">
    <property type="component" value="Unassembled WGS sequence"/>
</dbReference>
<dbReference type="InterPro" id="IPR045166">
    <property type="entry name" value="Spp2-like"/>
</dbReference>
<evidence type="ECO:0000256" key="1">
    <source>
        <dbReference type="ARBA" id="ARBA00004123"/>
    </source>
</evidence>
<dbReference type="GO" id="GO:0000398">
    <property type="term" value="P:mRNA splicing, via spliceosome"/>
    <property type="evidence" value="ECO:0007669"/>
    <property type="project" value="InterPro"/>
</dbReference>
<dbReference type="GeneID" id="36395371"/>
<dbReference type="PANTHER" id="PTHR15818:SF2">
    <property type="entry name" value="G-PATCH DOMAIN AND KOW MOTIFS-CONTAINING PROTEIN"/>
    <property type="match status" value="1"/>
</dbReference>
<evidence type="ECO:0000256" key="2">
    <source>
        <dbReference type="ARBA" id="ARBA00023242"/>
    </source>
</evidence>
<dbReference type="AlphaFoldDB" id="A0A0P1A796"/>
<feature type="domain" description="Spp2/MOS2 G-patch" evidence="4">
    <location>
        <begin position="178"/>
        <end position="226"/>
    </location>
</feature>
<evidence type="ECO:0000259" key="4">
    <source>
        <dbReference type="Pfam" id="PF12656"/>
    </source>
</evidence>
<evidence type="ECO:0000313" key="5">
    <source>
        <dbReference type="EMBL" id="CEG35994.1"/>
    </source>
</evidence>
<protein>
    <recommendedName>
        <fullName evidence="4">Spp2/MOS2 G-patch domain-containing protein</fullName>
    </recommendedName>
</protein>
<dbReference type="RefSeq" id="XP_024572363.1">
    <property type="nucleotide sequence ID" value="XM_024730359.1"/>
</dbReference>
<feature type="region of interest" description="Disordered" evidence="3">
    <location>
        <begin position="208"/>
        <end position="274"/>
    </location>
</feature>
<comment type="subcellular location">
    <subcellularLocation>
        <location evidence="1">Nucleus</location>
    </subcellularLocation>
</comment>
<dbReference type="GO" id="GO:0005681">
    <property type="term" value="C:spliceosomal complex"/>
    <property type="evidence" value="ECO:0007669"/>
    <property type="project" value="TreeGrafter"/>
</dbReference>
<proteinExistence type="predicted"/>
<accession>A0A0P1A796</accession>
<reference evidence="6" key="1">
    <citation type="submission" date="2014-09" db="EMBL/GenBank/DDBJ databases">
        <authorList>
            <person name="Sharma Rahul"/>
            <person name="Thines Marco"/>
        </authorList>
    </citation>
    <scope>NUCLEOTIDE SEQUENCE [LARGE SCALE GENOMIC DNA]</scope>
</reference>
<dbReference type="OrthoDB" id="5577072at2759"/>
<keyword evidence="6" id="KW-1185">Reference proteome</keyword>